<dbReference type="PROSITE" id="PS51168">
    <property type="entry name" value="CHORISMATE_MUT_2"/>
    <property type="match status" value="1"/>
</dbReference>
<dbReference type="InterPro" id="IPR051331">
    <property type="entry name" value="Chorismate_mutase-related"/>
</dbReference>
<accession>A0ABW3TKE6</accession>
<dbReference type="InterPro" id="IPR036263">
    <property type="entry name" value="Chorismate_II_sf"/>
</dbReference>
<sequence length="102" mass="11117">MTTRKHATPSLAAIRERIDGIDAELVELIAERQRWVVAAGTHKTDDASVRAPARVEQVIAKVRGLAVEAGASPEVVEHTYRAMISAFINLELAEVTARTRAD</sequence>
<dbReference type="InterPro" id="IPR036979">
    <property type="entry name" value="CM_dom_sf"/>
</dbReference>
<dbReference type="Pfam" id="PF01817">
    <property type="entry name" value="CM_2"/>
    <property type="match status" value="1"/>
</dbReference>
<name>A0ABW3TKE6_9MICO</name>
<gene>
    <name evidence="3" type="ORF">ACFQ3U_01995</name>
</gene>
<dbReference type="SMART" id="SM00830">
    <property type="entry name" value="CM_2"/>
    <property type="match status" value="1"/>
</dbReference>
<dbReference type="PANTHER" id="PTHR38041:SF1">
    <property type="entry name" value="CHORISMATE MUTASE"/>
    <property type="match status" value="1"/>
</dbReference>
<dbReference type="PANTHER" id="PTHR38041">
    <property type="entry name" value="CHORISMATE MUTASE"/>
    <property type="match status" value="1"/>
</dbReference>
<reference evidence="4" key="1">
    <citation type="journal article" date="2019" name="Int. J. Syst. Evol. Microbiol.">
        <title>The Global Catalogue of Microorganisms (GCM) 10K type strain sequencing project: providing services to taxonomists for standard genome sequencing and annotation.</title>
        <authorList>
            <consortium name="The Broad Institute Genomics Platform"/>
            <consortium name="The Broad Institute Genome Sequencing Center for Infectious Disease"/>
            <person name="Wu L."/>
            <person name="Ma J."/>
        </authorList>
    </citation>
    <scope>NUCLEOTIDE SEQUENCE [LARGE SCALE GENOMIC DNA]</scope>
    <source>
        <strain evidence="4">CCUG 50213</strain>
    </source>
</reference>
<evidence type="ECO:0000313" key="3">
    <source>
        <dbReference type="EMBL" id="MFD1200664.1"/>
    </source>
</evidence>
<dbReference type="Gene3D" id="1.20.59.10">
    <property type="entry name" value="Chorismate mutase"/>
    <property type="match status" value="1"/>
</dbReference>
<dbReference type="Proteomes" id="UP001597181">
    <property type="component" value="Unassembled WGS sequence"/>
</dbReference>
<dbReference type="SUPFAM" id="SSF48600">
    <property type="entry name" value="Chorismate mutase II"/>
    <property type="match status" value="1"/>
</dbReference>
<dbReference type="RefSeq" id="WP_343959079.1">
    <property type="nucleotide sequence ID" value="NZ_BAAAKZ010000003.1"/>
</dbReference>
<keyword evidence="4" id="KW-1185">Reference proteome</keyword>
<evidence type="ECO:0000256" key="1">
    <source>
        <dbReference type="ARBA" id="ARBA00023235"/>
    </source>
</evidence>
<proteinExistence type="predicted"/>
<dbReference type="EMBL" id="JBHTLY010000001">
    <property type="protein sequence ID" value="MFD1200664.1"/>
    <property type="molecule type" value="Genomic_DNA"/>
</dbReference>
<protein>
    <submittedName>
        <fullName evidence="3">Chorismate mutase</fullName>
    </submittedName>
</protein>
<comment type="caution">
    <text evidence="3">The sequence shown here is derived from an EMBL/GenBank/DDBJ whole genome shotgun (WGS) entry which is preliminary data.</text>
</comment>
<keyword evidence="1" id="KW-0413">Isomerase</keyword>
<evidence type="ECO:0000259" key="2">
    <source>
        <dbReference type="PROSITE" id="PS51168"/>
    </source>
</evidence>
<feature type="domain" description="Chorismate mutase" evidence="2">
    <location>
        <begin position="5"/>
        <end position="95"/>
    </location>
</feature>
<organism evidence="3 4">
    <name type="scientific">Leucobacter albus</name>
    <dbReference type="NCBI Taxonomy" id="272210"/>
    <lineage>
        <taxon>Bacteria</taxon>
        <taxon>Bacillati</taxon>
        <taxon>Actinomycetota</taxon>
        <taxon>Actinomycetes</taxon>
        <taxon>Micrococcales</taxon>
        <taxon>Microbacteriaceae</taxon>
        <taxon>Leucobacter</taxon>
    </lineage>
</organism>
<dbReference type="InterPro" id="IPR002701">
    <property type="entry name" value="CM_II_prokaryot"/>
</dbReference>
<evidence type="ECO:0000313" key="4">
    <source>
        <dbReference type="Proteomes" id="UP001597181"/>
    </source>
</evidence>